<keyword evidence="5" id="KW-0598">Phosphotransferase system</keyword>
<dbReference type="InterPro" id="IPR050303">
    <property type="entry name" value="GatZ_KbaZ_carbometab"/>
</dbReference>
<gene>
    <name evidence="10" type="primary">agaC_4</name>
    <name evidence="10" type="ORF">CPLFYP93_03229</name>
</gene>
<dbReference type="GO" id="GO:0005886">
    <property type="term" value="C:plasma membrane"/>
    <property type="evidence" value="ECO:0007669"/>
    <property type="project" value="UniProtKB-SubCell"/>
</dbReference>
<evidence type="ECO:0000313" key="10">
    <source>
        <dbReference type="EMBL" id="VYU66284.1"/>
    </source>
</evidence>
<dbReference type="PROSITE" id="PS51106">
    <property type="entry name" value="PTS_EIIC_TYPE_4"/>
    <property type="match status" value="1"/>
</dbReference>
<keyword evidence="3" id="KW-1003">Cell membrane</keyword>
<dbReference type="EMBL" id="CACRTV010000087">
    <property type="protein sequence ID" value="VYU66284.1"/>
    <property type="molecule type" value="Genomic_DNA"/>
</dbReference>
<evidence type="ECO:0000256" key="1">
    <source>
        <dbReference type="ARBA" id="ARBA00004651"/>
    </source>
</evidence>
<feature type="transmembrane region" description="Helical" evidence="9">
    <location>
        <begin position="6"/>
        <end position="24"/>
    </location>
</feature>
<sequence>METLLIALVAVFGYCEYFLGTQMIQRPIIMGTLVGLALGDLQQGIIIGASIELVFMGVAAIGAAIPPEVTAGGILGTAFAIKSGSGPEVALALALPIATVGLLAKNCIYLIIRPILGGKADKYAEEGNARGVEIMHYLSTFIFVAIMSSIVTISFVLGSDVVGEFLELVPEVIINGLSIATGLLPALGFALLARMIMSKKVVPYFFLGFVISAYIGVPVMGIAILGTVVALIVVQNQQQLSKEVVEDDNEF</sequence>
<comment type="subcellular location">
    <subcellularLocation>
        <location evidence="1">Cell membrane</location>
        <topology evidence="1">Multi-pass membrane protein</topology>
    </subcellularLocation>
</comment>
<keyword evidence="2" id="KW-0813">Transport</keyword>
<name>A0A6N3GP40_9CLOT</name>
<organism evidence="10">
    <name type="scientific">Clostridium paraputrificum</name>
    <dbReference type="NCBI Taxonomy" id="29363"/>
    <lineage>
        <taxon>Bacteria</taxon>
        <taxon>Bacillati</taxon>
        <taxon>Bacillota</taxon>
        <taxon>Clostridia</taxon>
        <taxon>Eubacteriales</taxon>
        <taxon>Clostridiaceae</taxon>
        <taxon>Clostridium</taxon>
    </lineage>
</organism>
<keyword evidence="8 9" id="KW-0472">Membrane</keyword>
<accession>A0A6N3GP40</accession>
<feature type="transmembrane region" description="Helical" evidence="9">
    <location>
        <begin position="45"/>
        <end position="65"/>
    </location>
</feature>
<evidence type="ECO:0000256" key="3">
    <source>
        <dbReference type="ARBA" id="ARBA00022475"/>
    </source>
</evidence>
<keyword evidence="4" id="KW-0762">Sugar transport</keyword>
<protein>
    <submittedName>
        <fullName evidence="10">N-acetylgalactosamine permease IIC component 1</fullName>
    </submittedName>
</protein>
<dbReference type="AlphaFoldDB" id="A0A6N3GP40"/>
<proteinExistence type="predicted"/>
<dbReference type="RefSeq" id="WP_156563213.1">
    <property type="nucleotide sequence ID" value="NZ_CACRTV010000087.1"/>
</dbReference>
<evidence type="ECO:0000256" key="6">
    <source>
        <dbReference type="ARBA" id="ARBA00022692"/>
    </source>
</evidence>
<feature type="transmembrane region" description="Helical" evidence="9">
    <location>
        <begin position="172"/>
        <end position="192"/>
    </location>
</feature>
<feature type="transmembrane region" description="Helical" evidence="9">
    <location>
        <begin position="204"/>
        <end position="234"/>
    </location>
</feature>
<feature type="transmembrane region" description="Helical" evidence="9">
    <location>
        <begin position="89"/>
        <end position="112"/>
    </location>
</feature>
<evidence type="ECO:0000256" key="9">
    <source>
        <dbReference type="SAM" id="Phobius"/>
    </source>
</evidence>
<keyword evidence="7 9" id="KW-1133">Transmembrane helix</keyword>
<evidence type="ECO:0000256" key="4">
    <source>
        <dbReference type="ARBA" id="ARBA00022597"/>
    </source>
</evidence>
<dbReference type="InterPro" id="IPR004700">
    <property type="entry name" value="PTS_IIC_man"/>
</dbReference>
<reference evidence="10" key="1">
    <citation type="submission" date="2019-11" db="EMBL/GenBank/DDBJ databases">
        <authorList>
            <person name="Feng L."/>
        </authorList>
    </citation>
    <scope>NUCLEOTIDE SEQUENCE</scope>
    <source>
        <strain evidence="10">CParaputrificumLFYP93</strain>
    </source>
</reference>
<keyword evidence="6 9" id="KW-0812">Transmembrane</keyword>
<dbReference type="GO" id="GO:0009401">
    <property type="term" value="P:phosphoenolpyruvate-dependent sugar phosphotransferase system"/>
    <property type="evidence" value="ECO:0007669"/>
    <property type="project" value="UniProtKB-KW"/>
</dbReference>
<feature type="transmembrane region" description="Helical" evidence="9">
    <location>
        <begin position="137"/>
        <end position="157"/>
    </location>
</feature>
<dbReference type="Pfam" id="PF03609">
    <property type="entry name" value="EII-Sor"/>
    <property type="match status" value="1"/>
</dbReference>
<dbReference type="PANTHER" id="PTHR32502">
    <property type="entry name" value="N-ACETYLGALACTOSAMINE PERMEASE II COMPONENT-RELATED"/>
    <property type="match status" value="1"/>
</dbReference>
<evidence type="ECO:0000256" key="8">
    <source>
        <dbReference type="ARBA" id="ARBA00023136"/>
    </source>
</evidence>
<evidence type="ECO:0000256" key="2">
    <source>
        <dbReference type="ARBA" id="ARBA00022448"/>
    </source>
</evidence>
<evidence type="ECO:0000256" key="5">
    <source>
        <dbReference type="ARBA" id="ARBA00022683"/>
    </source>
</evidence>
<dbReference type="PANTHER" id="PTHR32502:SF8">
    <property type="entry name" value="N-ACETYLGALACTOSAMINE PERMEASE IIC COMPONENT 1"/>
    <property type="match status" value="1"/>
</dbReference>
<evidence type="ECO:0000256" key="7">
    <source>
        <dbReference type="ARBA" id="ARBA00022989"/>
    </source>
</evidence>